<dbReference type="PANTHER" id="PTHR14614:SF39">
    <property type="entry name" value="HISTIDINE PROTEIN METHYLTRANSFERASE 1 HOMOLOG"/>
    <property type="match status" value="1"/>
</dbReference>
<dbReference type="eggNOG" id="KOG2920">
    <property type="taxonomic scope" value="Eukaryota"/>
</dbReference>
<evidence type="ECO:0000256" key="1">
    <source>
        <dbReference type="ARBA" id="ARBA00004123"/>
    </source>
</evidence>
<dbReference type="GO" id="GO:0005737">
    <property type="term" value="C:cytoplasm"/>
    <property type="evidence" value="ECO:0007669"/>
    <property type="project" value="UniProtKB-SubCell"/>
</dbReference>
<gene>
    <name evidence="10" type="ORF">BBOV_I003320</name>
</gene>
<evidence type="ECO:0000256" key="7">
    <source>
        <dbReference type="ARBA" id="ARBA00022691"/>
    </source>
</evidence>
<dbReference type="GO" id="GO:0005634">
    <property type="term" value="C:nucleus"/>
    <property type="evidence" value="ECO:0007669"/>
    <property type="project" value="UniProtKB-SubCell"/>
</dbReference>
<reference evidence="10 11" key="1">
    <citation type="journal article" date="2007" name="PLoS Pathog.">
        <title>Genome sequence of Babesia bovis and comparative analysis of apicomplexan hemoprotozoa.</title>
        <authorList>
            <person name="Brayton K.A."/>
            <person name="Lau A.O.T."/>
            <person name="Herndon D.R."/>
            <person name="Hannick L."/>
            <person name="Kappmeyer L.S."/>
            <person name="Berens S.J."/>
            <person name="Bidwell S.L."/>
            <person name="Brown W.C."/>
            <person name="Crabtree J."/>
            <person name="Fadrosh D."/>
            <person name="Feldblum T."/>
            <person name="Forberger H.A."/>
            <person name="Haas B.J."/>
            <person name="Howell J.M."/>
            <person name="Khouri H."/>
            <person name="Koo H."/>
            <person name="Mann D.J."/>
            <person name="Norimine J."/>
            <person name="Paulsen I.T."/>
            <person name="Radune D."/>
            <person name="Ren Q."/>
            <person name="Smith R.K. Jr."/>
            <person name="Suarez C.E."/>
            <person name="White O."/>
            <person name="Wortman J.R."/>
            <person name="Knowles D.P. Jr."/>
            <person name="McElwain T.F."/>
            <person name="Nene V.M."/>
        </authorList>
    </citation>
    <scope>NUCLEOTIDE SEQUENCE [LARGE SCALE GENOMIC DNA]</scope>
    <source>
        <strain evidence="10">T2Bo</strain>
    </source>
</reference>
<dbReference type="VEuPathDB" id="PiroplasmaDB:BBOV_I003320"/>
<proteinExistence type="inferred from homology"/>
<dbReference type="KEGG" id="bbo:BBOV_I003320"/>
<dbReference type="OMA" id="TIWESTW"/>
<dbReference type="EC" id="2.1.1.85" evidence="3"/>
<dbReference type="InterPro" id="IPR029063">
    <property type="entry name" value="SAM-dependent_MTases_sf"/>
</dbReference>
<keyword evidence="5" id="KW-0489">Methyltransferase</keyword>
<dbReference type="InParanoid" id="A7AWI6"/>
<comment type="similarity">
    <text evidence="9">Belongs to the methyltransferase superfamily. METTL18 family.</text>
</comment>
<evidence type="ECO:0000256" key="8">
    <source>
        <dbReference type="ARBA" id="ARBA00023242"/>
    </source>
</evidence>
<evidence type="ECO:0000256" key="5">
    <source>
        <dbReference type="ARBA" id="ARBA00022603"/>
    </source>
</evidence>
<reference evidence="11" key="3">
    <citation type="journal article" date="2021" name="Int. J. Parasitol.">
        <title>Comparative analysis of gene expression between Babesia bovis blood stages and kinetes allowed by improved genome annotation.</title>
        <authorList>
            <person name="Ueti M.W."/>
            <person name="Johnson W.C."/>
            <person name="Kappmeyer L.S."/>
            <person name="Herndon D.R."/>
            <person name="Mousel M.R."/>
            <person name="Reif K.E."/>
            <person name="Taus N.S."/>
            <person name="Ifeonu O.O."/>
            <person name="Silva J.C."/>
            <person name="Suarez C.E."/>
            <person name="Brayton K.A."/>
        </authorList>
    </citation>
    <scope>NUCLEOTIDE SEQUENCE [LARGE SCALE GENOMIC DNA]</scope>
</reference>
<comment type="subcellular location">
    <subcellularLocation>
        <location evidence="2">Cytoplasm</location>
    </subcellularLocation>
    <subcellularLocation>
        <location evidence="1">Nucleus</location>
    </subcellularLocation>
</comment>
<keyword evidence="6" id="KW-0808">Transferase</keyword>
<dbReference type="EMBL" id="AAXT01000005">
    <property type="protein sequence ID" value="EDO05414.1"/>
    <property type="molecule type" value="Genomic_DNA"/>
</dbReference>
<dbReference type="GO" id="GO:0018064">
    <property type="term" value="F:protein-L-histidine N-tele-methyltransferase activity"/>
    <property type="evidence" value="ECO:0007669"/>
    <property type="project" value="UniProtKB-EC"/>
</dbReference>
<keyword evidence="4" id="KW-0963">Cytoplasm</keyword>
<dbReference type="RefSeq" id="XP_001608982.1">
    <property type="nucleotide sequence ID" value="XM_001608932.1"/>
</dbReference>
<dbReference type="PANTHER" id="PTHR14614">
    <property type="entry name" value="HEPATOCELLULAR CARCINOMA-ASSOCIATED ANTIGEN"/>
    <property type="match status" value="1"/>
</dbReference>
<comment type="caution">
    <text evidence="10">The sequence shown here is derived from an EMBL/GenBank/DDBJ whole genome shotgun (WGS) entry which is preliminary data.</text>
</comment>
<accession>A7AWI6</accession>
<sequence>MESITCIDLSKLLIEYTGHVLDLETIKVSRYDTSEELSNTEKYSGGIKCDPLEHIKIRIANIPQDKRTANVKRRKYEGGFTIWESTWLLAAFIEKHVKPGNNNFAIDLGCGNGICGILALRKNYNVLFQDLNWDVLQESVIPNCLLNSCLPQLISVYRKRLEKDVLTESVHQDSGNETSSHVVPVEQIGVHQVVNVTFESTKDNIIQHSRFIRATVRDKNITPKGADDDKQLDQTILGNYTISDDKSMQYELLSTMWEDMPTLSTSILSNRMNKCALIVAGECLYRQECYDAIAKVIHTYLCPETGVAYIGTKRVYFGMDGGTFEFISFIKDQCDLSPKLTAKVCKSHRTPGSTNIIDIIEVRFDV</sequence>
<evidence type="ECO:0000256" key="2">
    <source>
        <dbReference type="ARBA" id="ARBA00004496"/>
    </source>
</evidence>
<organism evidence="10 11">
    <name type="scientific">Babesia bovis</name>
    <dbReference type="NCBI Taxonomy" id="5865"/>
    <lineage>
        <taxon>Eukaryota</taxon>
        <taxon>Sar</taxon>
        <taxon>Alveolata</taxon>
        <taxon>Apicomplexa</taxon>
        <taxon>Aconoidasida</taxon>
        <taxon>Piroplasmida</taxon>
        <taxon>Babesiidae</taxon>
        <taxon>Babesia</taxon>
    </lineage>
</organism>
<evidence type="ECO:0000256" key="4">
    <source>
        <dbReference type="ARBA" id="ARBA00022490"/>
    </source>
</evidence>
<dbReference type="STRING" id="5865.A7AWI6"/>
<evidence type="ECO:0000256" key="3">
    <source>
        <dbReference type="ARBA" id="ARBA00012533"/>
    </source>
</evidence>
<dbReference type="GO" id="GO:0032259">
    <property type="term" value="P:methylation"/>
    <property type="evidence" value="ECO:0007669"/>
    <property type="project" value="UniProtKB-KW"/>
</dbReference>
<protein>
    <recommendedName>
        <fullName evidence="3">protein-histidine N-methyltransferase</fullName>
        <ecNumber evidence="3">2.1.1.85</ecNumber>
    </recommendedName>
</protein>
<evidence type="ECO:0000256" key="6">
    <source>
        <dbReference type="ARBA" id="ARBA00022679"/>
    </source>
</evidence>
<reference evidence="11" key="2">
    <citation type="journal article" date="2020" name="Data Brief">
        <title>Transcriptome dataset of Babesia bovis life stages within vertebrate and invertebrate hosts.</title>
        <authorList>
            <person name="Ueti M.W."/>
            <person name="Johnson W.C."/>
            <person name="Kappmeyer L.S."/>
            <person name="Herndon D.R."/>
            <person name="Mousel M.R."/>
            <person name="Reif K.E."/>
            <person name="Taus N.S."/>
            <person name="Ifeonu O.O."/>
            <person name="Silva J.C."/>
            <person name="Suarez C.E."/>
            <person name="Brayton K.A."/>
        </authorList>
    </citation>
    <scope>NUCLEOTIDE SEQUENCE [LARGE SCALE GENOMIC DNA]</scope>
</reference>
<dbReference type="InterPro" id="IPR019410">
    <property type="entry name" value="Methyltransf_16"/>
</dbReference>
<evidence type="ECO:0000313" key="11">
    <source>
        <dbReference type="Proteomes" id="UP000002173"/>
    </source>
</evidence>
<keyword evidence="8" id="KW-0539">Nucleus</keyword>
<name>A7AWI6_BABBO</name>
<keyword evidence="7" id="KW-0949">S-adenosyl-L-methionine</keyword>
<dbReference type="AlphaFoldDB" id="A7AWI6"/>
<dbReference type="Gene3D" id="3.40.50.150">
    <property type="entry name" value="Vaccinia Virus protein VP39"/>
    <property type="match status" value="1"/>
</dbReference>
<keyword evidence="11" id="KW-1185">Reference proteome</keyword>
<dbReference type="FunCoup" id="A7AWI6">
    <property type="interactions" value="300"/>
</dbReference>
<dbReference type="GeneID" id="5477198"/>
<dbReference type="Proteomes" id="UP000002173">
    <property type="component" value="Unassembled WGS sequence"/>
</dbReference>
<dbReference type="SUPFAM" id="SSF53335">
    <property type="entry name" value="S-adenosyl-L-methionine-dependent methyltransferases"/>
    <property type="match status" value="1"/>
</dbReference>
<evidence type="ECO:0000313" key="10">
    <source>
        <dbReference type="EMBL" id="EDO05414.1"/>
    </source>
</evidence>
<evidence type="ECO:0000256" key="9">
    <source>
        <dbReference type="ARBA" id="ARBA00038126"/>
    </source>
</evidence>